<dbReference type="EMBL" id="KI894007">
    <property type="protein sequence ID" value="OCF53914.1"/>
    <property type="molecule type" value="Genomic_DNA"/>
</dbReference>
<proteinExistence type="predicted"/>
<feature type="compositionally biased region" description="Low complexity" evidence="1">
    <location>
        <begin position="91"/>
        <end position="100"/>
    </location>
</feature>
<dbReference type="STRING" id="1296096.A0A1B9IEQ7"/>
<dbReference type="OrthoDB" id="5545479at2759"/>
<feature type="compositionally biased region" description="Pro residues" evidence="1">
    <location>
        <begin position="73"/>
        <end position="90"/>
    </location>
</feature>
<name>A0A1B9IEQ7_9TREE</name>
<dbReference type="AlphaFoldDB" id="A0A1B9IEQ7"/>
<reference evidence="2" key="1">
    <citation type="submission" date="2013-07" db="EMBL/GenBank/DDBJ databases">
        <title>The Genome Sequence of Cryptococcus pinus CBS10737.</title>
        <authorList>
            <consortium name="The Broad Institute Genome Sequencing Platform"/>
            <person name="Cuomo C."/>
            <person name="Litvintseva A."/>
            <person name="Chen Y."/>
            <person name="Heitman J."/>
            <person name="Sun S."/>
            <person name="Springer D."/>
            <person name="Dromer F."/>
            <person name="Young S.K."/>
            <person name="Zeng Q."/>
            <person name="Gargeya S."/>
            <person name="Fitzgerald M."/>
            <person name="Abouelleil A."/>
            <person name="Alvarado L."/>
            <person name="Berlin A.M."/>
            <person name="Chapman S.B."/>
            <person name="Dewar J."/>
            <person name="Goldberg J."/>
            <person name="Griggs A."/>
            <person name="Gujja S."/>
            <person name="Hansen M."/>
            <person name="Howarth C."/>
            <person name="Imamovic A."/>
            <person name="Larimer J."/>
            <person name="McCowan C."/>
            <person name="Murphy C."/>
            <person name="Pearson M."/>
            <person name="Priest M."/>
            <person name="Roberts A."/>
            <person name="Saif S."/>
            <person name="Shea T."/>
            <person name="Sykes S."/>
            <person name="Wortman J."/>
            <person name="Nusbaum C."/>
            <person name="Birren B."/>
        </authorList>
    </citation>
    <scope>NUCLEOTIDE SEQUENCE [LARGE SCALE GENOMIC DNA]</scope>
    <source>
        <strain evidence="2">CBS 10737</strain>
    </source>
</reference>
<evidence type="ECO:0000313" key="2">
    <source>
        <dbReference type="EMBL" id="OCF53914.1"/>
    </source>
</evidence>
<sequence>MIVPLMSFDIKAGVVGGNSRTWFEFFWVPLIPFKKSRIWICTICREHPSAAYQLGSILMMNTEWEMKQGDGPDPQPPQQGFGRPPPPQQPHQPGYGQQHV</sequence>
<feature type="region of interest" description="Disordered" evidence="1">
    <location>
        <begin position="63"/>
        <end position="100"/>
    </location>
</feature>
<reference evidence="2" key="2">
    <citation type="submission" date="2016-07" db="EMBL/GenBank/DDBJ databases">
        <title>Evolution of pathogenesis and genome organization in the Tremellales.</title>
        <authorList>
            <person name="Cuomo C."/>
            <person name="Litvintseva A."/>
            <person name="Heitman J."/>
            <person name="Chen Y."/>
            <person name="Sun S."/>
            <person name="Springer D."/>
            <person name="Dromer F."/>
            <person name="Young S."/>
            <person name="Zeng Q."/>
            <person name="Chapman S."/>
            <person name="Gujja S."/>
            <person name="Saif S."/>
            <person name="Birren B."/>
        </authorList>
    </citation>
    <scope>NUCLEOTIDE SEQUENCE</scope>
    <source>
        <strain evidence="2">CBS 10737</strain>
    </source>
</reference>
<organism evidence="2">
    <name type="scientific">Kwoniella pini CBS 10737</name>
    <dbReference type="NCBI Taxonomy" id="1296096"/>
    <lineage>
        <taxon>Eukaryota</taxon>
        <taxon>Fungi</taxon>
        <taxon>Dikarya</taxon>
        <taxon>Basidiomycota</taxon>
        <taxon>Agaricomycotina</taxon>
        <taxon>Tremellomycetes</taxon>
        <taxon>Tremellales</taxon>
        <taxon>Cryptococcaceae</taxon>
        <taxon>Kwoniella</taxon>
    </lineage>
</organism>
<accession>A0A1B9IEQ7</accession>
<gene>
    <name evidence="2" type="ORF">I206_01221</name>
</gene>
<evidence type="ECO:0000256" key="1">
    <source>
        <dbReference type="SAM" id="MobiDB-lite"/>
    </source>
</evidence>
<protein>
    <submittedName>
        <fullName evidence="2">Uncharacterized protein</fullName>
    </submittedName>
</protein>